<dbReference type="Gene3D" id="3.30.70.270">
    <property type="match status" value="1"/>
</dbReference>
<feature type="domain" description="GGDEF" evidence="5">
    <location>
        <begin position="479"/>
        <end position="609"/>
    </location>
</feature>
<sequence length="609" mass="69294">MMSCNVNANTIDNARADEIYQRIDRGEVSSNDELNLLLKEYKNSIAVDDTVRQQLNIRQTCWSHPANNAEQLNTAINYADEYLNIYKQPSPSLIQVDLTLCKILFLHQQGQNQNVLKPLDNAINNAYLLEDPRLIADSRSLRGTILSYMGNFSAALEDLITAQNLYESLKLDYWANANLRELANSYRRFGDPDTALTYQTKLETSFLEKNQHFEANLITIEMAMSLEELGRYQEANDRYQKAREFWLKENELIAAADMAVSIGGNFINLNRLDQAKTMLEQAQQHITPDIASSYSYMNLYLAKVHHKLGNHSKALEYIINAEKAFNDHNNARGLNLVLQLKSHIYQALEQWPDAYYTLSAYVEAHDALDKKTMSDRNTEMKTRFNTDKIQSENNLLVQLDKDKEQQLQMMHRNEQMQIIIIILVVLILLIVSLFAYKQVVRKKLFRNLALTDELTNLSNRRDTYSQGKAFLNEAQQTDKPFSIISFDVDHFKAVNDKLGHDTGDKVLVKLAAISSSMMRETDVVGRVGGEEFLILLPNINNSIAVDIANRLINAVDNYDWSRISPELHLTVSAGVVSYTDETDLSPLLLKADKALYCAKAAGRNCVKAG</sequence>
<dbReference type="RefSeq" id="WP_188925434.1">
    <property type="nucleotide sequence ID" value="NZ_BMQI01000024.1"/>
</dbReference>
<dbReference type="EC" id="2.7.7.65" evidence="2"/>
<dbReference type="GO" id="GO:0043709">
    <property type="term" value="P:cell adhesion involved in single-species biofilm formation"/>
    <property type="evidence" value="ECO:0007669"/>
    <property type="project" value="TreeGrafter"/>
</dbReference>
<dbReference type="GO" id="GO:0005886">
    <property type="term" value="C:plasma membrane"/>
    <property type="evidence" value="ECO:0007669"/>
    <property type="project" value="TreeGrafter"/>
</dbReference>
<dbReference type="PROSITE" id="PS50887">
    <property type="entry name" value="GGDEF"/>
    <property type="match status" value="1"/>
</dbReference>
<accession>A0A9X2CDX5</accession>
<comment type="cofactor">
    <cofactor evidence="1">
        <name>Mg(2+)</name>
        <dbReference type="ChEBI" id="CHEBI:18420"/>
    </cofactor>
</comment>
<dbReference type="Proteomes" id="UP001139408">
    <property type="component" value="Unassembled WGS sequence"/>
</dbReference>
<dbReference type="InterPro" id="IPR019734">
    <property type="entry name" value="TPR_rpt"/>
</dbReference>
<keyword evidence="4" id="KW-0472">Membrane</keyword>
<keyword evidence="4" id="KW-1133">Transmembrane helix</keyword>
<feature type="transmembrane region" description="Helical" evidence="4">
    <location>
        <begin position="416"/>
        <end position="436"/>
    </location>
</feature>
<evidence type="ECO:0000256" key="4">
    <source>
        <dbReference type="SAM" id="Phobius"/>
    </source>
</evidence>
<comment type="catalytic activity">
    <reaction evidence="3">
        <text>2 GTP = 3',3'-c-di-GMP + 2 diphosphate</text>
        <dbReference type="Rhea" id="RHEA:24898"/>
        <dbReference type="ChEBI" id="CHEBI:33019"/>
        <dbReference type="ChEBI" id="CHEBI:37565"/>
        <dbReference type="ChEBI" id="CHEBI:58805"/>
        <dbReference type="EC" id="2.7.7.65"/>
    </reaction>
</comment>
<dbReference type="SUPFAM" id="SSF55073">
    <property type="entry name" value="Nucleotide cyclase"/>
    <property type="match status" value="1"/>
</dbReference>
<dbReference type="InterPro" id="IPR011990">
    <property type="entry name" value="TPR-like_helical_dom_sf"/>
</dbReference>
<keyword evidence="7" id="KW-1185">Reference proteome</keyword>
<dbReference type="InterPro" id="IPR050469">
    <property type="entry name" value="Diguanylate_Cyclase"/>
</dbReference>
<dbReference type="CDD" id="cd01949">
    <property type="entry name" value="GGDEF"/>
    <property type="match status" value="1"/>
</dbReference>
<dbReference type="Pfam" id="PF00990">
    <property type="entry name" value="GGDEF"/>
    <property type="match status" value="1"/>
</dbReference>
<dbReference type="InterPro" id="IPR029787">
    <property type="entry name" value="Nucleotide_cyclase"/>
</dbReference>
<dbReference type="EMBL" id="JAKILJ010000024">
    <property type="protein sequence ID" value="MCL1105881.1"/>
    <property type="molecule type" value="Genomic_DNA"/>
</dbReference>
<dbReference type="InterPro" id="IPR000160">
    <property type="entry name" value="GGDEF_dom"/>
</dbReference>
<dbReference type="SMART" id="SM00028">
    <property type="entry name" value="TPR"/>
    <property type="match status" value="2"/>
</dbReference>
<dbReference type="PANTHER" id="PTHR45138">
    <property type="entry name" value="REGULATORY COMPONENTS OF SENSORY TRANSDUCTION SYSTEM"/>
    <property type="match status" value="1"/>
</dbReference>
<evidence type="ECO:0000313" key="6">
    <source>
        <dbReference type="EMBL" id="MCL1105881.1"/>
    </source>
</evidence>
<dbReference type="PANTHER" id="PTHR45138:SF9">
    <property type="entry name" value="DIGUANYLATE CYCLASE DGCM-RELATED"/>
    <property type="match status" value="1"/>
</dbReference>
<gene>
    <name evidence="6" type="ORF">L2749_11505</name>
</gene>
<organism evidence="6 7">
    <name type="scientific">Shewanella algicola</name>
    <dbReference type="NCBI Taxonomy" id="640633"/>
    <lineage>
        <taxon>Bacteria</taxon>
        <taxon>Pseudomonadati</taxon>
        <taxon>Pseudomonadota</taxon>
        <taxon>Gammaproteobacteria</taxon>
        <taxon>Alteromonadales</taxon>
        <taxon>Shewanellaceae</taxon>
        <taxon>Shewanella</taxon>
    </lineage>
</organism>
<keyword evidence="4" id="KW-0812">Transmembrane</keyword>
<dbReference type="NCBIfam" id="TIGR00254">
    <property type="entry name" value="GGDEF"/>
    <property type="match status" value="1"/>
</dbReference>
<evidence type="ECO:0000256" key="3">
    <source>
        <dbReference type="ARBA" id="ARBA00034247"/>
    </source>
</evidence>
<dbReference type="InterPro" id="IPR043128">
    <property type="entry name" value="Rev_trsase/Diguanyl_cyclase"/>
</dbReference>
<dbReference type="GO" id="GO:1902201">
    <property type="term" value="P:negative regulation of bacterial-type flagellum-dependent cell motility"/>
    <property type="evidence" value="ECO:0007669"/>
    <property type="project" value="TreeGrafter"/>
</dbReference>
<evidence type="ECO:0000256" key="2">
    <source>
        <dbReference type="ARBA" id="ARBA00012528"/>
    </source>
</evidence>
<dbReference type="AlphaFoldDB" id="A0A9X2CDX5"/>
<dbReference type="SUPFAM" id="SSF48452">
    <property type="entry name" value="TPR-like"/>
    <property type="match status" value="1"/>
</dbReference>
<evidence type="ECO:0000256" key="1">
    <source>
        <dbReference type="ARBA" id="ARBA00001946"/>
    </source>
</evidence>
<protein>
    <recommendedName>
        <fullName evidence="2">diguanylate cyclase</fullName>
        <ecNumber evidence="2">2.7.7.65</ecNumber>
    </recommendedName>
</protein>
<name>A0A9X2CDX5_9GAMM</name>
<dbReference type="SMART" id="SM00267">
    <property type="entry name" value="GGDEF"/>
    <property type="match status" value="1"/>
</dbReference>
<dbReference type="GO" id="GO:0052621">
    <property type="term" value="F:diguanylate cyclase activity"/>
    <property type="evidence" value="ECO:0007669"/>
    <property type="project" value="UniProtKB-EC"/>
</dbReference>
<evidence type="ECO:0000259" key="5">
    <source>
        <dbReference type="PROSITE" id="PS50887"/>
    </source>
</evidence>
<dbReference type="FunFam" id="3.30.70.270:FF:000001">
    <property type="entry name" value="Diguanylate cyclase domain protein"/>
    <property type="match status" value="1"/>
</dbReference>
<evidence type="ECO:0000313" key="7">
    <source>
        <dbReference type="Proteomes" id="UP001139408"/>
    </source>
</evidence>
<reference evidence="6" key="1">
    <citation type="submission" date="2022-01" db="EMBL/GenBank/DDBJ databases">
        <title>Whole genome-based taxonomy of the Shewanellaceae.</title>
        <authorList>
            <person name="Martin-Rodriguez A.J."/>
        </authorList>
    </citation>
    <scope>NUCLEOTIDE SEQUENCE</scope>
    <source>
        <strain evidence="6">DSM 23803</strain>
    </source>
</reference>
<proteinExistence type="predicted"/>
<dbReference type="Gene3D" id="1.25.40.10">
    <property type="entry name" value="Tetratricopeptide repeat domain"/>
    <property type="match status" value="2"/>
</dbReference>
<comment type="caution">
    <text evidence="6">The sequence shown here is derived from an EMBL/GenBank/DDBJ whole genome shotgun (WGS) entry which is preliminary data.</text>
</comment>